<dbReference type="Proteomes" id="UP000095192">
    <property type="component" value="Unassembled WGS sequence"/>
</dbReference>
<feature type="compositionally biased region" description="Polar residues" evidence="1">
    <location>
        <begin position="119"/>
        <end position="128"/>
    </location>
</feature>
<keyword evidence="3" id="KW-1185">Reference proteome</keyword>
<sequence>MLPSPLDVLQLQHLEAQRMQEGSRMEDAPRELAPSGASPRAYSDATMSGEKKIEDTDGGLPLLLLQRVLCFSGACLLEKDGLADSLMPPPLACRSLFALAAVEFWAWYGHCEKSPACAEQQSPRSSPTEDLLPPPSPLDIFAHRMQPSERDKNEVALLFGRLWSRAAEMEAATPDGATAAASTALLAAMAIRHRQLSARQQQQQRERALRLALPLLLKCRGDLSLQQLVTVLECMAIMGLHHELATDVFATAAAEVLPQQACPVSVSAFPGDDLSVPRPDIATWTLRAFYHGLKRLQLPQNEYYFLEAVLSFLCTSLRAATAAAECVRCALPATDCNTKLIRLLAPSIERQLDVLEDHVQLQLAQKSRQCGAQWKPCPAKRALTEQHLLQVQALRAALQSLQSD</sequence>
<accession>A0A1D3D634</accession>
<feature type="compositionally biased region" description="Basic and acidic residues" evidence="1">
    <location>
        <begin position="17"/>
        <end position="30"/>
    </location>
</feature>
<evidence type="ECO:0000313" key="2">
    <source>
        <dbReference type="EMBL" id="OEH78887.1"/>
    </source>
</evidence>
<comment type="caution">
    <text evidence="2">The sequence shown here is derived from an EMBL/GenBank/DDBJ whole genome shotgun (WGS) entry which is preliminary data.</text>
</comment>
<evidence type="ECO:0000256" key="1">
    <source>
        <dbReference type="SAM" id="MobiDB-lite"/>
    </source>
</evidence>
<feature type="region of interest" description="Disordered" evidence="1">
    <location>
        <begin position="117"/>
        <end position="136"/>
    </location>
</feature>
<gene>
    <name evidence="2" type="ORF">cyc_07835</name>
</gene>
<dbReference type="InParanoid" id="A0A1D3D634"/>
<dbReference type="AlphaFoldDB" id="A0A1D3D634"/>
<organism evidence="2 3">
    <name type="scientific">Cyclospora cayetanensis</name>
    <dbReference type="NCBI Taxonomy" id="88456"/>
    <lineage>
        <taxon>Eukaryota</taxon>
        <taxon>Sar</taxon>
        <taxon>Alveolata</taxon>
        <taxon>Apicomplexa</taxon>
        <taxon>Conoidasida</taxon>
        <taxon>Coccidia</taxon>
        <taxon>Eucoccidiorida</taxon>
        <taxon>Eimeriorina</taxon>
        <taxon>Eimeriidae</taxon>
        <taxon>Cyclospora</taxon>
    </lineage>
</organism>
<reference evidence="2 3" key="1">
    <citation type="journal article" date="2016" name="BMC Genomics">
        <title>Comparative genomics reveals Cyclospora cayetanensis possesses coccidia-like metabolism and invasion components but unique surface antigens.</title>
        <authorList>
            <person name="Liu S."/>
            <person name="Wang L."/>
            <person name="Zheng H."/>
            <person name="Xu Z."/>
            <person name="Roellig D.M."/>
            <person name="Li N."/>
            <person name="Frace M.A."/>
            <person name="Tang K."/>
            <person name="Arrowood M.J."/>
            <person name="Moss D.M."/>
            <person name="Zhang L."/>
            <person name="Feng Y."/>
            <person name="Xiao L."/>
        </authorList>
    </citation>
    <scope>NUCLEOTIDE SEQUENCE [LARGE SCALE GENOMIC DNA]</scope>
    <source>
        <strain evidence="2 3">CHN_HEN01</strain>
    </source>
</reference>
<evidence type="ECO:0000313" key="3">
    <source>
        <dbReference type="Proteomes" id="UP000095192"/>
    </source>
</evidence>
<dbReference type="EMBL" id="JROU02000585">
    <property type="protein sequence ID" value="OEH78887.1"/>
    <property type="molecule type" value="Genomic_DNA"/>
</dbReference>
<proteinExistence type="predicted"/>
<feature type="region of interest" description="Disordered" evidence="1">
    <location>
        <begin position="17"/>
        <end position="43"/>
    </location>
</feature>
<dbReference type="VEuPathDB" id="ToxoDB:cyc_07835"/>
<name>A0A1D3D634_9EIME</name>
<protein>
    <submittedName>
        <fullName evidence="2">Uncharacterized protein</fullName>
    </submittedName>
</protein>